<keyword evidence="2" id="KW-0540">Nuclease</keyword>
<evidence type="ECO:0000313" key="2">
    <source>
        <dbReference type="EMBL" id="TDY02718.1"/>
    </source>
</evidence>
<gene>
    <name evidence="2" type="ORF">EDC23_1098</name>
</gene>
<name>A0A4R8IQ76_9GAMM</name>
<dbReference type="RefSeq" id="WP_208321288.1">
    <property type="nucleotide sequence ID" value="NZ_SOQX01000002.1"/>
</dbReference>
<feature type="domain" description="DUF559" evidence="1">
    <location>
        <begin position="4"/>
        <end position="105"/>
    </location>
</feature>
<evidence type="ECO:0000259" key="1">
    <source>
        <dbReference type="Pfam" id="PF04480"/>
    </source>
</evidence>
<dbReference type="SUPFAM" id="SSF52980">
    <property type="entry name" value="Restriction endonuclease-like"/>
    <property type="match status" value="1"/>
</dbReference>
<accession>A0A4R8IQ76</accession>
<dbReference type="InterPro" id="IPR011335">
    <property type="entry name" value="Restrct_endonuc-II-like"/>
</dbReference>
<dbReference type="AlphaFoldDB" id="A0A4R8IQ76"/>
<keyword evidence="3" id="KW-1185">Reference proteome</keyword>
<proteinExistence type="predicted"/>
<protein>
    <submittedName>
        <fullName evidence="2">Very-short-patch-repair endonuclease</fullName>
    </submittedName>
</protein>
<keyword evidence="2" id="KW-0378">Hydrolase</keyword>
<dbReference type="Pfam" id="PF04480">
    <property type="entry name" value="DUF559"/>
    <property type="match status" value="1"/>
</dbReference>
<dbReference type="InterPro" id="IPR007569">
    <property type="entry name" value="DUF559"/>
</dbReference>
<evidence type="ECO:0000313" key="3">
    <source>
        <dbReference type="Proteomes" id="UP000294914"/>
    </source>
</evidence>
<dbReference type="PANTHER" id="PTHR38590:SF1">
    <property type="entry name" value="BLL0828 PROTEIN"/>
    <property type="match status" value="1"/>
</dbReference>
<sequence length="124" mass="14888">MSFRMLARRLRNNSTDVERLLWEYLRKQQLDGYKFRRQVVIEPYIVDFACFEAKLIIELDGGQHQLEEEKDRERDEFLKRCGYIVLRFWNNDVINNIEGVIEAIRFHLITPPRPFGQGRGTRGE</sequence>
<dbReference type="CDD" id="cd01038">
    <property type="entry name" value="Endonuclease_DUF559"/>
    <property type="match status" value="1"/>
</dbReference>
<dbReference type="GO" id="GO:0004519">
    <property type="term" value="F:endonuclease activity"/>
    <property type="evidence" value="ECO:0007669"/>
    <property type="project" value="UniProtKB-KW"/>
</dbReference>
<comment type="caution">
    <text evidence="2">The sequence shown here is derived from an EMBL/GenBank/DDBJ whole genome shotgun (WGS) entry which is preliminary data.</text>
</comment>
<dbReference type="EMBL" id="SOQX01000002">
    <property type="protein sequence ID" value="TDY02718.1"/>
    <property type="molecule type" value="Genomic_DNA"/>
</dbReference>
<dbReference type="PANTHER" id="PTHR38590">
    <property type="entry name" value="BLL0828 PROTEIN"/>
    <property type="match status" value="1"/>
</dbReference>
<organism evidence="2 3">
    <name type="scientific">Thiohalophilus thiocyanatoxydans</name>
    <dbReference type="NCBI Taxonomy" id="381308"/>
    <lineage>
        <taxon>Bacteria</taxon>
        <taxon>Pseudomonadati</taxon>
        <taxon>Pseudomonadota</taxon>
        <taxon>Gammaproteobacteria</taxon>
        <taxon>Thiohalomonadales</taxon>
        <taxon>Thiohalophilaceae</taxon>
        <taxon>Thiohalophilus</taxon>
    </lineage>
</organism>
<keyword evidence="2" id="KW-0255">Endonuclease</keyword>
<dbReference type="Proteomes" id="UP000294914">
    <property type="component" value="Unassembled WGS sequence"/>
</dbReference>
<dbReference type="Gene3D" id="3.40.960.10">
    <property type="entry name" value="VSR Endonuclease"/>
    <property type="match status" value="1"/>
</dbReference>
<reference evidence="2 3" key="1">
    <citation type="submission" date="2019-03" db="EMBL/GenBank/DDBJ databases">
        <title>Genomic Encyclopedia of Type Strains, Phase IV (KMG-IV): sequencing the most valuable type-strain genomes for metagenomic binning, comparative biology and taxonomic classification.</title>
        <authorList>
            <person name="Goeker M."/>
        </authorList>
    </citation>
    <scope>NUCLEOTIDE SEQUENCE [LARGE SCALE GENOMIC DNA]</scope>
    <source>
        <strain evidence="2 3">DSM 16326</strain>
    </source>
</reference>
<dbReference type="InterPro" id="IPR047216">
    <property type="entry name" value="Endonuclease_DUF559_bact"/>
</dbReference>